<reference evidence="1 2" key="2">
    <citation type="submission" date="2017-10" db="EMBL/GenBank/DDBJ databases">
        <title>Extensive intraspecific genome diversity in a model arbuscular mycorrhizal fungus.</title>
        <authorList>
            <person name="Chen E.C.H."/>
            <person name="Morin E."/>
            <person name="Baudet D."/>
            <person name="Noel J."/>
            <person name="Ndikumana S."/>
            <person name="Charron P."/>
            <person name="St-Onge C."/>
            <person name="Giorgi J."/>
            <person name="Grigoriev I.V."/>
            <person name="Roux C."/>
            <person name="Martin F.M."/>
            <person name="Corradi N."/>
        </authorList>
    </citation>
    <scope>NUCLEOTIDE SEQUENCE [LARGE SCALE GENOMIC DNA]</scope>
    <source>
        <strain evidence="1 2">C2</strain>
    </source>
</reference>
<organism evidence="1 2">
    <name type="scientific">Rhizophagus irregularis</name>
    <dbReference type="NCBI Taxonomy" id="588596"/>
    <lineage>
        <taxon>Eukaryota</taxon>
        <taxon>Fungi</taxon>
        <taxon>Fungi incertae sedis</taxon>
        <taxon>Mucoromycota</taxon>
        <taxon>Glomeromycotina</taxon>
        <taxon>Glomeromycetes</taxon>
        <taxon>Glomerales</taxon>
        <taxon>Glomeraceae</taxon>
        <taxon>Rhizophagus</taxon>
    </lineage>
</organism>
<evidence type="ECO:0000313" key="1">
    <source>
        <dbReference type="EMBL" id="PKK63361.1"/>
    </source>
</evidence>
<accession>A0A2N1MNZ7</accession>
<dbReference type="PANTHER" id="PTHR35385">
    <property type="entry name" value="PROTEIN B, PUTATIVE-RELATED-RELATED"/>
    <property type="match status" value="1"/>
</dbReference>
<comment type="caution">
    <text evidence="1">The sequence shown here is derived from an EMBL/GenBank/DDBJ whole genome shotgun (WGS) entry which is preliminary data.</text>
</comment>
<dbReference type="PANTHER" id="PTHR35385:SF2">
    <property type="entry name" value="PROTEIN B, PUTATIVE-RELATED"/>
    <property type="match status" value="1"/>
</dbReference>
<dbReference type="VEuPathDB" id="FungiDB:RhiirFUN_022546"/>
<dbReference type="VEuPathDB" id="FungiDB:RhiirA1_475738"/>
<sequence>MESVGEIFHWNFLNDPLKLVLPPGYTYLIESFDELPSYQTSENFSISQFELKTFVDVNNKKRGKKVLVQKKRHCIHSNKVKKSKNWHIESFNHPLEVDIKFIHNHMINLAESLSFHKLHISAENGQKLLEMLADRAINPDYGYIVRLFQEYRDNMLGSRNGSKMFERLAEVIGKYNNSGNGRAIMQEYDKQAGKAFIHCVVTGLMCRVHERISQAGELCYIDASASFEPLNTSITLLYTSCAAGALPLGVLITSDESEVTLEKTLNLLKTILPSYSFYEREPEVGLTVFLTDDSNAERNALNLCWPQAICLLCTFHILQAFWRWLYDLKHHINKENRTPIIKIMKKIVYASTELDMNKYYQEFKQEFYHSYLQLQNHLDLLWKRRQFWALSFHSVLPIHGNNTNNYIEY</sequence>
<reference evidence="1 2" key="1">
    <citation type="submission" date="2016-04" db="EMBL/GenBank/DDBJ databases">
        <title>Genome analyses suggest a sexual origin of heterokaryosis in a supposedly ancient asexual fungus.</title>
        <authorList>
            <person name="Ropars J."/>
            <person name="Sedzielewska K."/>
            <person name="Noel J."/>
            <person name="Charron P."/>
            <person name="Farinelli L."/>
            <person name="Marton T."/>
            <person name="Kruger M."/>
            <person name="Pelin A."/>
            <person name="Brachmann A."/>
            <person name="Corradi N."/>
        </authorList>
    </citation>
    <scope>NUCLEOTIDE SEQUENCE [LARGE SCALE GENOMIC DNA]</scope>
    <source>
        <strain evidence="1 2">C2</strain>
    </source>
</reference>
<protein>
    <recommendedName>
        <fullName evidence="3">MULE transposase domain-containing protein</fullName>
    </recommendedName>
</protein>
<dbReference type="VEuPathDB" id="FungiDB:RhiirFUN_008104"/>
<proteinExistence type="predicted"/>
<dbReference type="EMBL" id="LLXL01001670">
    <property type="protein sequence ID" value="PKK63361.1"/>
    <property type="molecule type" value="Genomic_DNA"/>
</dbReference>
<name>A0A2N1MNZ7_9GLOM</name>
<dbReference type="Proteomes" id="UP000233469">
    <property type="component" value="Unassembled WGS sequence"/>
</dbReference>
<evidence type="ECO:0000313" key="2">
    <source>
        <dbReference type="Proteomes" id="UP000233469"/>
    </source>
</evidence>
<gene>
    <name evidence="1" type="ORF">RhiirC2_789025</name>
</gene>
<dbReference type="AlphaFoldDB" id="A0A2N1MNZ7"/>
<evidence type="ECO:0008006" key="3">
    <source>
        <dbReference type="Google" id="ProtNLM"/>
    </source>
</evidence>